<dbReference type="VEuPathDB" id="FungiDB:CH63R_07220"/>
<accession>A0A1B7Y953</accession>
<gene>
    <name evidence="2" type="ORF">CH63R_07220</name>
</gene>
<sequence length="125" mass="13250">MPILVLLAMDAAMAFQPGRHTNGGPAASASAAAGKARKQGPDLSRPPARPLARSTPLPLLISSHERQASSVVTRLIDKKRASLGSSVPSRARALGAPPPFRPPFMKLDTDALDWRRRPPSLSSEV</sequence>
<proteinExistence type="predicted"/>
<dbReference type="KEGG" id="chig:CH63R_07220"/>
<name>A0A1B7Y953_COLHI</name>
<feature type="region of interest" description="Disordered" evidence="1">
    <location>
        <begin position="81"/>
        <end position="106"/>
    </location>
</feature>
<dbReference type="GeneID" id="28866302"/>
<keyword evidence="3" id="KW-1185">Reference proteome</keyword>
<evidence type="ECO:0000313" key="3">
    <source>
        <dbReference type="Proteomes" id="UP000092177"/>
    </source>
</evidence>
<protein>
    <submittedName>
        <fullName evidence="2">Uncharacterized protein</fullName>
    </submittedName>
</protein>
<comment type="caution">
    <text evidence="2">The sequence shown here is derived from an EMBL/GenBank/DDBJ whole genome shotgun (WGS) entry which is preliminary data.</text>
</comment>
<dbReference type="Proteomes" id="UP000092177">
    <property type="component" value="Chromosome 5"/>
</dbReference>
<evidence type="ECO:0000313" key="2">
    <source>
        <dbReference type="EMBL" id="OBR08455.1"/>
    </source>
</evidence>
<dbReference type="RefSeq" id="XP_018156973.1">
    <property type="nucleotide sequence ID" value="XM_018302195.1"/>
</dbReference>
<reference evidence="3" key="1">
    <citation type="journal article" date="2017" name="BMC Genomics">
        <title>Gapless genome assembly of Colletotrichum higginsianum reveals chromosome structure and association of transposable elements with secondary metabolite gene clusters.</title>
        <authorList>
            <person name="Dallery J.-F."/>
            <person name="Lapalu N."/>
            <person name="Zampounis A."/>
            <person name="Pigne S."/>
            <person name="Luyten I."/>
            <person name="Amselem J."/>
            <person name="Wittenberg A.H.J."/>
            <person name="Zhou S."/>
            <person name="de Queiroz M.V."/>
            <person name="Robin G.P."/>
            <person name="Auger A."/>
            <person name="Hainaut M."/>
            <person name="Henrissat B."/>
            <person name="Kim K.-T."/>
            <person name="Lee Y.-H."/>
            <person name="Lespinet O."/>
            <person name="Schwartz D.C."/>
            <person name="Thon M.R."/>
            <person name="O'Connell R.J."/>
        </authorList>
    </citation>
    <scope>NUCLEOTIDE SEQUENCE [LARGE SCALE GENOMIC DNA]</scope>
    <source>
        <strain evidence="3">IMI 349063</strain>
    </source>
</reference>
<feature type="region of interest" description="Disordered" evidence="1">
    <location>
        <begin position="16"/>
        <end position="59"/>
    </location>
</feature>
<dbReference type="AlphaFoldDB" id="A0A1B7Y953"/>
<organism evidence="2 3">
    <name type="scientific">Colletotrichum higginsianum (strain IMI 349063)</name>
    <name type="common">Crucifer anthracnose fungus</name>
    <dbReference type="NCBI Taxonomy" id="759273"/>
    <lineage>
        <taxon>Eukaryota</taxon>
        <taxon>Fungi</taxon>
        <taxon>Dikarya</taxon>
        <taxon>Ascomycota</taxon>
        <taxon>Pezizomycotina</taxon>
        <taxon>Sordariomycetes</taxon>
        <taxon>Hypocreomycetidae</taxon>
        <taxon>Glomerellales</taxon>
        <taxon>Glomerellaceae</taxon>
        <taxon>Colletotrichum</taxon>
        <taxon>Colletotrichum destructivum species complex</taxon>
    </lineage>
</organism>
<dbReference type="EMBL" id="LTAN01000005">
    <property type="protein sequence ID" value="OBR08455.1"/>
    <property type="molecule type" value="Genomic_DNA"/>
</dbReference>
<evidence type="ECO:0000256" key="1">
    <source>
        <dbReference type="SAM" id="MobiDB-lite"/>
    </source>
</evidence>